<sequence>MKCILLLPILMAVVAAETYSTENDNLDIEAVVRDLPTLISFLDCFNDKKPCDEVQADFKNDMPEAFENACAKCTAAQKHIFKRFLEECEKKAPEDLKALKKKYDPDSKHYAKLVAAISKS</sequence>
<evidence type="ECO:0000313" key="2">
    <source>
        <dbReference type="EMBL" id="BAM19238.1"/>
    </source>
</evidence>
<keyword evidence="1" id="KW-0732">Signal</keyword>
<dbReference type="EMBL" id="AK402616">
    <property type="protein sequence ID" value="BAM19238.1"/>
    <property type="molecule type" value="mRNA"/>
</dbReference>
<feature type="signal peptide" evidence="1">
    <location>
        <begin position="1"/>
        <end position="16"/>
    </location>
</feature>
<dbReference type="PANTHER" id="PTHR11257:SF13">
    <property type="entry name" value="GEO07322P1"/>
    <property type="match status" value="1"/>
</dbReference>
<protein>
    <recommendedName>
        <fullName evidence="3">Chemosensory protein</fullName>
    </recommendedName>
</protein>
<dbReference type="InterPro" id="IPR005055">
    <property type="entry name" value="A10/PebIII"/>
</dbReference>
<dbReference type="AlphaFoldDB" id="I4DMU8"/>
<reference evidence="2" key="1">
    <citation type="journal article" date="2012" name="BMC Biol.">
        <title>Comprehensive microarray-based analysis for stage-specific larval camouflage pattern-associated genes in the swallowtail butterfly, Papilio xuthus.</title>
        <authorList>
            <person name="Futahashi R."/>
            <person name="Shirataki H."/>
            <person name="Narita T."/>
            <person name="Mita K."/>
            <person name="Fujiwara H."/>
        </authorList>
    </citation>
    <scope>NUCLEOTIDE SEQUENCE</scope>
    <source>
        <tissue evidence="2">Epidermis</tissue>
    </source>
</reference>
<name>I4DMU8_PAPPL</name>
<evidence type="ECO:0000256" key="1">
    <source>
        <dbReference type="SAM" id="SignalP"/>
    </source>
</evidence>
<accession>I4DMU8</accession>
<dbReference type="PANTHER" id="PTHR11257">
    <property type="entry name" value="CHEMOSENSORY PROTEIN-RELATED"/>
    <property type="match status" value="1"/>
</dbReference>
<dbReference type="SUPFAM" id="SSF100910">
    <property type="entry name" value="Chemosensory protein Csp2"/>
    <property type="match status" value="1"/>
</dbReference>
<organism evidence="2">
    <name type="scientific">Papilio polytes</name>
    <name type="common">Common mormon</name>
    <name type="synonym">Swallowtail butterfly</name>
    <dbReference type="NCBI Taxonomy" id="76194"/>
    <lineage>
        <taxon>Eukaryota</taxon>
        <taxon>Metazoa</taxon>
        <taxon>Ecdysozoa</taxon>
        <taxon>Arthropoda</taxon>
        <taxon>Hexapoda</taxon>
        <taxon>Insecta</taxon>
        <taxon>Pterygota</taxon>
        <taxon>Neoptera</taxon>
        <taxon>Endopterygota</taxon>
        <taxon>Lepidoptera</taxon>
        <taxon>Glossata</taxon>
        <taxon>Ditrysia</taxon>
        <taxon>Papilionoidea</taxon>
        <taxon>Papilionidae</taxon>
        <taxon>Papilioninae</taxon>
        <taxon>Papilio</taxon>
    </lineage>
</organism>
<proteinExistence type="evidence at transcript level"/>
<feature type="chain" id="PRO_5003688251" description="Chemosensory protein" evidence="1">
    <location>
        <begin position="17"/>
        <end position="120"/>
    </location>
</feature>
<dbReference type="InterPro" id="IPR036682">
    <property type="entry name" value="OS_D_A10/PebIII_sf"/>
</dbReference>
<dbReference type="Pfam" id="PF03392">
    <property type="entry name" value="OS-D"/>
    <property type="match status" value="1"/>
</dbReference>
<dbReference type="Gene3D" id="1.10.2080.10">
    <property type="entry name" value="Insect odorant-binding protein A10/Ejaculatory bulb-specific protein 3"/>
    <property type="match status" value="1"/>
</dbReference>
<evidence type="ECO:0008006" key="3">
    <source>
        <dbReference type="Google" id="ProtNLM"/>
    </source>
</evidence>